<organism evidence="1 2">
    <name type="scientific">Chelativorans intermedius</name>
    <dbReference type="NCBI Taxonomy" id="515947"/>
    <lineage>
        <taxon>Bacteria</taxon>
        <taxon>Pseudomonadati</taxon>
        <taxon>Pseudomonadota</taxon>
        <taxon>Alphaproteobacteria</taxon>
        <taxon>Hyphomicrobiales</taxon>
        <taxon>Phyllobacteriaceae</taxon>
        <taxon>Chelativorans</taxon>
    </lineage>
</organism>
<dbReference type="SUPFAM" id="SSF54427">
    <property type="entry name" value="NTF2-like"/>
    <property type="match status" value="1"/>
</dbReference>
<gene>
    <name evidence="1" type="ORF">ACFFJ2_08445</name>
</gene>
<name>A0ABV6D720_9HYPH</name>
<dbReference type="Gene3D" id="3.10.450.50">
    <property type="match status" value="1"/>
</dbReference>
<dbReference type="RefSeq" id="WP_261521592.1">
    <property type="nucleotide sequence ID" value="NZ_JAODNW010000019.1"/>
</dbReference>
<dbReference type="Pfam" id="PF07366">
    <property type="entry name" value="SnoaL"/>
    <property type="match status" value="1"/>
</dbReference>
<dbReference type="EMBL" id="JBHLXD010000011">
    <property type="protein sequence ID" value="MFC0208425.1"/>
    <property type="molecule type" value="Genomic_DNA"/>
</dbReference>
<evidence type="ECO:0000313" key="1">
    <source>
        <dbReference type="EMBL" id="MFC0208425.1"/>
    </source>
</evidence>
<protein>
    <submittedName>
        <fullName evidence="1">Ester cyclase</fullName>
    </submittedName>
</protein>
<dbReference type="InterPro" id="IPR009959">
    <property type="entry name" value="Cyclase_SnoaL-like"/>
</dbReference>
<reference evidence="1 2" key="1">
    <citation type="submission" date="2024-09" db="EMBL/GenBank/DDBJ databases">
        <authorList>
            <person name="Sun Q."/>
            <person name="Mori K."/>
        </authorList>
    </citation>
    <scope>NUCLEOTIDE SEQUENCE [LARGE SCALE GENOMIC DNA]</scope>
    <source>
        <strain evidence="1 2">CCM 8543</strain>
    </source>
</reference>
<proteinExistence type="predicted"/>
<dbReference type="InterPro" id="IPR032710">
    <property type="entry name" value="NTF2-like_dom_sf"/>
</dbReference>
<dbReference type="Proteomes" id="UP001589755">
    <property type="component" value="Unassembled WGS sequence"/>
</dbReference>
<keyword evidence="2" id="KW-1185">Reference proteome</keyword>
<comment type="caution">
    <text evidence="1">The sequence shown here is derived from an EMBL/GenBank/DDBJ whole genome shotgun (WGS) entry which is preliminary data.</text>
</comment>
<accession>A0ABV6D720</accession>
<evidence type="ECO:0000313" key="2">
    <source>
        <dbReference type="Proteomes" id="UP001589755"/>
    </source>
</evidence>
<dbReference type="PANTHER" id="PTHR38436">
    <property type="entry name" value="POLYKETIDE CYCLASE SNOAL-LIKE DOMAIN"/>
    <property type="match status" value="1"/>
</dbReference>
<dbReference type="PANTHER" id="PTHR38436:SF1">
    <property type="entry name" value="ESTER CYCLASE"/>
    <property type="match status" value="1"/>
</dbReference>
<sequence length="149" mass="16977">MTNDIVERNKATVAKFLAGTHSANIEDVEVIDETVVPHIVCHGFPGFPNGEFRDRESYKAFFRIFRESFSDMHFQTLKTIATEDFVSAHWEIWATHSGEFRGIRPDGARIVFDGVALYRMEEGKIAETWLTINEPLLMSQLGRDQARAA</sequence>